<evidence type="ECO:0000256" key="2">
    <source>
        <dbReference type="ARBA" id="ARBA00013457"/>
    </source>
</evidence>
<evidence type="ECO:0000313" key="6">
    <source>
        <dbReference type="EMBL" id="VTQ95791.1"/>
    </source>
</evidence>
<gene>
    <name evidence="6" type="ORF">NCTC503_02585</name>
</gene>
<evidence type="ECO:0000313" key="7">
    <source>
        <dbReference type="Proteomes" id="UP000308489"/>
    </source>
</evidence>
<evidence type="ECO:0000256" key="1">
    <source>
        <dbReference type="ARBA" id="ARBA00003535"/>
    </source>
</evidence>
<keyword evidence="3" id="KW-0285">Flavoprotein</keyword>
<dbReference type="Pfam" id="PF03060">
    <property type="entry name" value="NMO"/>
    <property type="match status" value="1"/>
</dbReference>
<keyword evidence="6" id="KW-0223">Dioxygenase</keyword>
<proteinExistence type="predicted"/>
<dbReference type="SUPFAM" id="SSF51412">
    <property type="entry name" value="Inosine monophosphate dehydrogenase (IMPDH)"/>
    <property type="match status" value="1"/>
</dbReference>
<dbReference type="AlphaFoldDB" id="A0A4U9RVI3"/>
<accession>A0A4U9RVI3</accession>
<dbReference type="KEGG" id="hhw:NCTC503_02585"/>
<dbReference type="OrthoDB" id="9778912at2"/>
<comment type="function">
    <text evidence="1">Nitronate monooxygenase that uses molecular oxygen to catalyze the oxidative denitrification of alkyl nitronates. Acts on propionate 3-nitronate (P3N), the presumed physiological substrate. Probably functions in the detoxification of P3N, a metabolic poison produced by plants and fungi as a defense mechanism.</text>
</comment>
<keyword evidence="4" id="KW-0288">FMN</keyword>
<keyword evidence="5 6" id="KW-0560">Oxidoreductase</keyword>
<sequence>MNLKSLKIGNLEAKLPIVQGGMGIGVSLSNLASAVARCGGIGIISAAQIGFKEKDFRKDTLSANITALKFHIKAALKKAGNGIIGVNIMCASKNYTELVQCSIEAGAQIIMSGAGLPINLPELCKNSDIKMVPIISSRKAASVILRLWSKKYDIVPDAIVLEGPEAGGHLGFKSENIENAKKSFYNEIKEVLLETKSFEEKYHKNIPLIVGGGIYDGYDISKVMSLGASGVQIGTRFVATEECDAHINYKLAYVNAKKEDIKIIASPVGMPGRALFNNFVKLSEEGPIKVKKCFKCLSHCNPATTPYCITDALINAVEGDVANGLIFCGTNGYKINKIVSVRELINELLKEVKEFKNND</sequence>
<keyword evidence="7" id="KW-1185">Reference proteome</keyword>
<protein>
    <recommendedName>
        <fullName evidence="2">Probable nitronate monooxygenase</fullName>
    </recommendedName>
</protein>
<dbReference type="RefSeq" id="WP_138211080.1">
    <property type="nucleotide sequence ID" value="NZ_CBCRUQ010000006.1"/>
</dbReference>
<reference evidence="6 7" key="1">
    <citation type="submission" date="2019-05" db="EMBL/GenBank/DDBJ databases">
        <authorList>
            <consortium name="Pathogen Informatics"/>
        </authorList>
    </citation>
    <scope>NUCLEOTIDE SEQUENCE [LARGE SCALE GENOMIC DNA]</scope>
    <source>
        <strain evidence="6 7">NCTC503</strain>
    </source>
</reference>
<evidence type="ECO:0000256" key="3">
    <source>
        <dbReference type="ARBA" id="ARBA00022630"/>
    </source>
</evidence>
<dbReference type="PANTHER" id="PTHR32332">
    <property type="entry name" value="2-NITROPROPANE DIOXYGENASE"/>
    <property type="match status" value="1"/>
</dbReference>
<dbReference type="GO" id="GO:0018580">
    <property type="term" value="F:nitronate monooxygenase activity"/>
    <property type="evidence" value="ECO:0007669"/>
    <property type="project" value="InterPro"/>
</dbReference>
<evidence type="ECO:0000256" key="5">
    <source>
        <dbReference type="ARBA" id="ARBA00023002"/>
    </source>
</evidence>
<dbReference type="EMBL" id="LR590481">
    <property type="protein sequence ID" value="VTQ95791.1"/>
    <property type="molecule type" value="Genomic_DNA"/>
</dbReference>
<organism evidence="6 7">
    <name type="scientific">Hathewaya histolytica</name>
    <name type="common">Clostridium histolyticum</name>
    <dbReference type="NCBI Taxonomy" id="1498"/>
    <lineage>
        <taxon>Bacteria</taxon>
        <taxon>Bacillati</taxon>
        <taxon>Bacillota</taxon>
        <taxon>Clostridia</taxon>
        <taxon>Eubacteriales</taxon>
        <taxon>Clostridiaceae</taxon>
        <taxon>Hathewaya</taxon>
    </lineage>
</organism>
<dbReference type="InterPro" id="IPR013785">
    <property type="entry name" value="Aldolase_TIM"/>
</dbReference>
<name>A0A4U9RVI3_HATHI</name>
<dbReference type="CDD" id="cd04730">
    <property type="entry name" value="NPD_like"/>
    <property type="match status" value="1"/>
</dbReference>
<dbReference type="InterPro" id="IPR004136">
    <property type="entry name" value="NMO"/>
</dbReference>
<dbReference type="Proteomes" id="UP000308489">
    <property type="component" value="Chromosome 1"/>
</dbReference>
<dbReference type="Gene3D" id="3.20.20.70">
    <property type="entry name" value="Aldolase class I"/>
    <property type="match status" value="1"/>
</dbReference>
<dbReference type="GO" id="GO:0051213">
    <property type="term" value="F:dioxygenase activity"/>
    <property type="evidence" value="ECO:0007669"/>
    <property type="project" value="UniProtKB-KW"/>
</dbReference>
<dbReference type="PANTHER" id="PTHR32332:SF18">
    <property type="entry name" value="2-NITROPROPANE DIOXYGENASE"/>
    <property type="match status" value="1"/>
</dbReference>
<evidence type="ECO:0000256" key="4">
    <source>
        <dbReference type="ARBA" id="ARBA00022643"/>
    </source>
</evidence>